<feature type="transmembrane region" description="Helical" evidence="1">
    <location>
        <begin position="12"/>
        <end position="35"/>
    </location>
</feature>
<dbReference type="KEGG" id="gph:GEMMAAP_18490"/>
<organism evidence="2 3">
    <name type="scientific">Gemmatimonas phototrophica</name>
    <dbReference type="NCBI Taxonomy" id="1379270"/>
    <lineage>
        <taxon>Bacteria</taxon>
        <taxon>Pseudomonadati</taxon>
        <taxon>Gemmatimonadota</taxon>
        <taxon>Gemmatimonadia</taxon>
        <taxon>Gemmatimonadales</taxon>
        <taxon>Gemmatimonadaceae</taxon>
        <taxon>Gemmatimonas</taxon>
    </lineage>
</organism>
<dbReference type="AlphaFoldDB" id="A0A143BP65"/>
<feature type="transmembrane region" description="Helical" evidence="1">
    <location>
        <begin position="41"/>
        <end position="70"/>
    </location>
</feature>
<protein>
    <submittedName>
        <fullName evidence="2">Uncharacterized protein</fullName>
    </submittedName>
</protein>
<sequence length="120" mass="12771">MRTHIKVVGLVNLLYSALGVLAALGALFGTVFGSLATLNPVAMVVGSVAGVVMGIVIGAMSIFGLIAGVALLNHQNWARYVVLVVSALRLFRWPWGTLFGGYSIWVLTHQETKDLFNANS</sequence>
<evidence type="ECO:0000256" key="1">
    <source>
        <dbReference type="SAM" id="Phobius"/>
    </source>
</evidence>
<keyword evidence="3" id="KW-1185">Reference proteome</keyword>
<gene>
    <name evidence="2" type="ORF">GEMMAAP_18490</name>
</gene>
<keyword evidence="1" id="KW-0472">Membrane</keyword>
<keyword evidence="1" id="KW-1133">Transmembrane helix</keyword>
<reference evidence="2 3" key="1">
    <citation type="journal article" date="2014" name="Proc. Natl. Acad. Sci. U.S.A.">
        <title>Functional type 2 photosynthetic reaction centers found in the rare bacterial phylum Gemmatimonadetes.</title>
        <authorList>
            <person name="Zeng Y."/>
            <person name="Feng F."/>
            <person name="Medova H."/>
            <person name="Dean J."/>
            <person name="Koblizek M."/>
        </authorList>
    </citation>
    <scope>NUCLEOTIDE SEQUENCE [LARGE SCALE GENOMIC DNA]</scope>
    <source>
        <strain evidence="2 3">AP64</strain>
    </source>
</reference>
<reference evidence="2 3" key="2">
    <citation type="journal article" date="2016" name="Environ. Microbiol. Rep.">
        <title>Metagenomic evidence for the presence of phototrophic Gemmatimonadetes bacteria in diverse environments.</title>
        <authorList>
            <person name="Zeng Y."/>
            <person name="Baumbach J."/>
            <person name="Barbosa E.G."/>
            <person name="Azevedo V."/>
            <person name="Zhang C."/>
            <person name="Koblizek M."/>
        </authorList>
    </citation>
    <scope>NUCLEOTIDE SEQUENCE [LARGE SCALE GENOMIC DNA]</scope>
    <source>
        <strain evidence="2 3">AP64</strain>
    </source>
</reference>
<dbReference type="STRING" id="1379270.GEMMAAP_18490"/>
<dbReference type="OrthoDB" id="1121776at2"/>
<dbReference type="Proteomes" id="UP000076404">
    <property type="component" value="Chromosome"/>
</dbReference>
<dbReference type="RefSeq" id="WP_026850922.1">
    <property type="nucleotide sequence ID" value="NZ_CP011454.1"/>
</dbReference>
<evidence type="ECO:0000313" key="2">
    <source>
        <dbReference type="EMBL" id="AMW06234.1"/>
    </source>
</evidence>
<name>A0A143BP65_9BACT</name>
<accession>A0A143BP65</accession>
<keyword evidence="1" id="KW-0812">Transmembrane</keyword>
<dbReference type="eggNOG" id="ENOG503028P">
    <property type="taxonomic scope" value="Bacteria"/>
</dbReference>
<proteinExistence type="predicted"/>
<evidence type="ECO:0000313" key="3">
    <source>
        <dbReference type="Proteomes" id="UP000076404"/>
    </source>
</evidence>
<dbReference type="EMBL" id="CP011454">
    <property type="protein sequence ID" value="AMW06234.1"/>
    <property type="molecule type" value="Genomic_DNA"/>
</dbReference>